<dbReference type="OrthoDB" id="5950087at2759"/>
<evidence type="ECO:0008006" key="8">
    <source>
        <dbReference type="Google" id="ProtNLM"/>
    </source>
</evidence>
<gene>
    <name evidence="6" type="ORF">pdam_00023921</name>
</gene>
<dbReference type="InterPro" id="IPR011013">
    <property type="entry name" value="Gal_mutarotase_sf_dom"/>
</dbReference>
<accession>A0A3M6UIL1</accession>
<name>A0A3M6UIL1_POCDA</name>
<dbReference type="Proteomes" id="UP000275408">
    <property type="component" value="Unassembled WGS sequence"/>
</dbReference>
<dbReference type="GO" id="GO:0030246">
    <property type="term" value="F:carbohydrate binding"/>
    <property type="evidence" value="ECO:0007669"/>
    <property type="project" value="InterPro"/>
</dbReference>
<dbReference type="InterPro" id="IPR039174">
    <property type="entry name" value="Chondroitin_ABC_lyase"/>
</dbReference>
<dbReference type="InterPro" id="IPR008929">
    <property type="entry name" value="Chondroitin_lyas"/>
</dbReference>
<comment type="caution">
    <text evidence="6">The sequence shown here is derived from an EMBL/GenBank/DDBJ whole genome shotgun (WGS) entry which is preliminary data.</text>
</comment>
<dbReference type="Pfam" id="PF02278">
    <property type="entry name" value="Lyase_8"/>
    <property type="match status" value="1"/>
</dbReference>
<dbReference type="InterPro" id="IPR011071">
    <property type="entry name" value="Lyase_8-like_C"/>
</dbReference>
<evidence type="ECO:0000256" key="1">
    <source>
        <dbReference type="ARBA" id="ARBA00006699"/>
    </source>
</evidence>
<dbReference type="Pfam" id="PF09092">
    <property type="entry name" value="Lyase_N"/>
    <property type="match status" value="1"/>
</dbReference>
<sequence>MWAKWVPPFIVYPRLFLIGSCGRRVCCSNNTFLKFIYFKGSQCDELLDFEDKKQLKCFATREGSIKSLSDERAKNGLYSLKWESKSTSKSRLIYTRPSSSSIRGKKLKYGGVKIWLYKERASDGKMEIRLRDSKKKKTIGLIPVNLRFKGWRGIWVAYSECKTSSRSIYGSAQLNRVSFVLSQKGVIYIDMLDFVDHMAFQSRDKIVPPFTTKWKDATFSWQQTHRWSKQKPTDLPKAVDASKILSMKHIESRFKNFYCNERKTSYDFVGFELERWKAMTKSFGRANKEYDRLTFKTSSDSTKVISGPPLFCRNCKMGTRKYSTEDPTRKFSFVMAQIMLPLAVEYYLRSRKAEMDKIVEKETTDQALLSTDPAKIEESLKRIAGNRKARRDEFYSFLQNQQKVPYDKAKVRRSLEYLNKARLQRIINLLDYVEDQGWADGSAIGSLNHEMNRNGAAYMHTILLLKDSLHKHSTNKSRLLSLIKTAKWYNDFGEVYQKKFEFGGTTADRMITIMLFRLIIVLVMPTSSEEEIKARQRDMDAVKRWMDNALKINKAFGGVVKPDYTGFHHMAFYGSAYIPQALHTASQLQYLLEGTDFALSASSKRNILKSLKTLRVTAVKYSTPSSVGGRFTEYFKAVLVKILPAYAYISVSHSKSLASTPKVGTSVPDVTSDVKMFLRLYQPSDDLIVNYLNDGTIRKGKSYMNTLGSLEIMSQVFQKASVNKKMTAESSPEGHWSKNFAALSIHRREDWAVTVKGFNRFVWDFEQGKGQNLHGIFQSHGQMIIANDEESLKAHDIENGWDWTKIPGATTMNLSLYETLLKKARYFSPRSSAGGVTFKGPEPIASGLFAMDFHQPDYQFLNVSDRHRNMKLYFKKSVFFFQSVLVCLGSNIKIENGPGKEAQTTLFQDKLQRGSSTFNIEVDGVTKGMSAPFPAETPALSSEGYITLTDTKGNSYYIPSSSASSLKVKVENQSSKTPADKPSSGHYATAWFEHSSSDDKYEYAIYVKTPSYPKSASDVWKSQATSTTRKVYTVLKQDNEAHVVKFEMTTERWNWIDAQYGYAIFGSIMELPAEGPVKAVSKDCLIMAKEDSKFLYLSISYPDLAFPTSKPLEKIQDIKVKEEYKMESEDTEVQVTLRYDVLKTLPTKAYAHGSPAEYLPIVRVESPSSPKASKGNRVVFVNLKDGFSVEVKLRK</sequence>
<dbReference type="EMBL" id="RCHS01001421">
    <property type="protein sequence ID" value="RMX53520.1"/>
    <property type="molecule type" value="Genomic_DNA"/>
</dbReference>
<feature type="domain" description="Polysaccharide lyase family 8 central" evidence="3">
    <location>
        <begin position="745"/>
        <end position="1006"/>
    </location>
</feature>
<protein>
    <recommendedName>
        <fullName evidence="8">Chondroitin sulfate ABC lyase</fullName>
    </recommendedName>
</protein>
<dbReference type="SUPFAM" id="SSF48230">
    <property type="entry name" value="Chondroitin AC/alginate lyase"/>
    <property type="match status" value="1"/>
</dbReference>
<feature type="domain" description="Lyase catalytic" evidence="5">
    <location>
        <begin position="424"/>
        <end position="652"/>
    </location>
</feature>
<evidence type="ECO:0000256" key="2">
    <source>
        <dbReference type="ARBA" id="ARBA00023239"/>
    </source>
</evidence>
<dbReference type="AlphaFoldDB" id="A0A3M6UIL1"/>
<dbReference type="Gene3D" id="2.60.120.430">
    <property type="entry name" value="Galactose-binding lectin"/>
    <property type="match status" value="1"/>
</dbReference>
<keyword evidence="2" id="KW-0456">Lyase</keyword>
<dbReference type="InterPro" id="IPR015177">
    <property type="entry name" value="Lyase_catalyt"/>
</dbReference>
<evidence type="ECO:0000259" key="4">
    <source>
        <dbReference type="Pfam" id="PF09092"/>
    </source>
</evidence>
<dbReference type="Pfam" id="PF09093">
    <property type="entry name" value="Lyase_catalyt"/>
    <property type="match status" value="1"/>
</dbReference>
<evidence type="ECO:0000259" key="5">
    <source>
        <dbReference type="Pfam" id="PF09093"/>
    </source>
</evidence>
<dbReference type="SUPFAM" id="SSF49785">
    <property type="entry name" value="Galactose-binding domain-like"/>
    <property type="match status" value="1"/>
</dbReference>
<dbReference type="Gene3D" id="2.60.220.10">
    <property type="entry name" value="Polysaccharide lyase family 8-like, C-terminal"/>
    <property type="match status" value="1"/>
</dbReference>
<dbReference type="GO" id="GO:0005975">
    <property type="term" value="P:carbohydrate metabolic process"/>
    <property type="evidence" value="ECO:0007669"/>
    <property type="project" value="InterPro"/>
</dbReference>
<comment type="similarity">
    <text evidence="1">Belongs to the polysaccharide lyase 8 family.</text>
</comment>
<dbReference type="SUPFAM" id="SSF49863">
    <property type="entry name" value="Hyaluronate lyase-like, C-terminal domain"/>
    <property type="match status" value="1"/>
</dbReference>
<dbReference type="SUPFAM" id="SSF74650">
    <property type="entry name" value="Galactose mutarotase-like"/>
    <property type="match status" value="1"/>
</dbReference>
<evidence type="ECO:0000313" key="6">
    <source>
        <dbReference type="EMBL" id="RMX53520.1"/>
    </source>
</evidence>
<dbReference type="GO" id="GO:0006027">
    <property type="term" value="P:glycosaminoglycan catabolic process"/>
    <property type="evidence" value="ECO:0007669"/>
    <property type="project" value="InterPro"/>
</dbReference>
<keyword evidence="7" id="KW-1185">Reference proteome</keyword>
<dbReference type="InterPro" id="IPR008979">
    <property type="entry name" value="Galactose-bd-like_sf"/>
</dbReference>
<reference evidence="6 7" key="1">
    <citation type="journal article" date="2018" name="Sci. Rep.">
        <title>Comparative analysis of the Pocillopora damicornis genome highlights role of immune system in coral evolution.</title>
        <authorList>
            <person name="Cunning R."/>
            <person name="Bay R.A."/>
            <person name="Gillette P."/>
            <person name="Baker A.C."/>
            <person name="Traylor-Knowles N."/>
        </authorList>
    </citation>
    <scope>NUCLEOTIDE SEQUENCE [LARGE SCALE GENOMIC DNA]</scope>
    <source>
        <strain evidence="6">RSMAS</strain>
        <tissue evidence="6">Whole animal</tissue>
    </source>
</reference>
<dbReference type="Gene3D" id="1.50.10.100">
    <property type="entry name" value="Chondroitin AC/alginate lyase"/>
    <property type="match status" value="1"/>
</dbReference>
<proteinExistence type="inferred from homology"/>
<evidence type="ECO:0000313" key="7">
    <source>
        <dbReference type="Proteomes" id="UP000275408"/>
    </source>
</evidence>
<feature type="domain" description="Lyase N-terminal" evidence="4">
    <location>
        <begin position="45"/>
        <end position="199"/>
    </location>
</feature>
<dbReference type="PANTHER" id="PTHR37322">
    <property type="match status" value="1"/>
</dbReference>
<dbReference type="InterPro" id="IPR015176">
    <property type="entry name" value="Lyase_N"/>
</dbReference>
<dbReference type="PANTHER" id="PTHR37322:SF3">
    <property type="entry name" value="CHONDROITIN SULFATE ABC EXOLYASE"/>
    <property type="match status" value="1"/>
</dbReference>
<evidence type="ECO:0000259" key="3">
    <source>
        <dbReference type="Pfam" id="PF02278"/>
    </source>
</evidence>
<dbReference type="InterPro" id="IPR014718">
    <property type="entry name" value="GH-type_carb-bd"/>
</dbReference>
<dbReference type="InterPro" id="IPR003159">
    <property type="entry name" value="Lyase_8_central_dom"/>
</dbReference>
<organism evidence="6 7">
    <name type="scientific">Pocillopora damicornis</name>
    <name type="common">Cauliflower coral</name>
    <name type="synonym">Millepora damicornis</name>
    <dbReference type="NCBI Taxonomy" id="46731"/>
    <lineage>
        <taxon>Eukaryota</taxon>
        <taxon>Metazoa</taxon>
        <taxon>Cnidaria</taxon>
        <taxon>Anthozoa</taxon>
        <taxon>Hexacorallia</taxon>
        <taxon>Scleractinia</taxon>
        <taxon>Astrocoeniina</taxon>
        <taxon>Pocilloporidae</taxon>
        <taxon>Pocillopora</taxon>
    </lineage>
</organism>
<dbReference type="Gene3D" id="2.70.98.10">
    <property type="match status" value="1"/>
</dbReference>
<dbReference type="GO" id="GO:0005576">
    <property type="term" value="C:extracellular region"/>
    <property type="evidence" value="ECO:0007669"/>
    <property type="project" value="InterPro"/>
</dbReference>
<dbReference type="GO" id="GO:0016837">
    <property type="term" value="F:carbon-oxygen lyase activity, acting on polysaccharides"/>
    <property type="evidence" value="ECO:0007669"/>
    <property type="project" value="UniProtKB-ARBA"/>
</dbReference>